<evidence type="ECO:0008006" key="3">
    <source>
        <dbReference type="Google" id="ProtNLM"/>
    </source>
</evidence>
<name>C4L4K3_EXISA</name>
<dbReference type="Proteomes" id="UP000000716">
    <property type="component" value="Chromosome"/>
</dbReference>
<proteinExistence type="predicted"/>
<dbReference type="Gene3D" id="3.90.1140.10">
    <property type="entry name" value="Cyclic phosphodiesterase"/>
    <property type="match status" value="1"/>
</dbReference>
<dbReference type="EMBL" id="CP001615">
    <property type="protein sequence ID" value="ACQ71566.1"/>
    <property type="molecule type" value="Genomic_DNA"/>
</dbReference>
<sequence length="183" mass="21455">MKVEYFIGIIIPKDYLIRIEKFQNKWIKQLGVEPHITLKAQGGLTSDERWIEKVRTVCKHFKPFQVSLGKPKYFGDNILYLSVKSNDLVNLHQEMLQKLAPPKHIITQYFEGDEYVPHLTLGTEYVSRDFTEGLSKVDLKEMEKLANEILVPFPNFEVNSIRIYKLNIEKNIYEKHLDISLSD</sequence>
<dbReference type="STRING" id="360911.EAT1b_2650"/>
<dbReference type="AlphaFoldDB" id="C4L4K3"/>
<protein>
    <recommendedName>
        <fullName evidence="3">2'-5' RNA ligase</fullName>
    </recommendedName>
</protein>
<keyword evidence="2" id="KW-1185">Reference proteome</keyword>
<accession>C4L4K3</accession>
<dbReference type="OrthoDB" id="70764at2"/>
<dbReference type="InterPro" id="IPR009097">
    <property type="entry name" value="Cyclic_Pdiesterase"/>
</dbReference>
<dbReference type="Pfam" id="PF13563">
    <property type="entry name" value="2_5_RNA_ligase2"/>
    <property type="match status" value="1"/>
</dbReference>
<evidence type="ECO:0000313" key="1">
    <source>
        <dbReference type="EMBL" id="ACQ71566.1"/>
    </source>
</evidence>
<dbReference type="SUPFAM" id="SSF55144">
    <property type="entry name" value="LigT-like"/>
    <property type="match status" value="1"/>
</dbReference>
<dbReference type="KEGG" id="eat:EAT1b_2650"/>
<evidence type="ECO:0000313" key="2">
    <source>
        <dbReference type="Proteomes" id="UP000000716"/>
    </source>
</evidence>
<dbReference type="eggNOG" id="COG1514">
    <property type="taxonomic scope" value="Bacteria"/>
</dbReference>
<gene>
    <name evidence="1" type="ordered locus">EAT1b_2650</name>
</gene>
<dbReference type="RefSeq" id="WP_015881125.1">
    <property type="nucleotide sequence ID" value="NC_012673.1"/>
</dbReference>
<reference evidence="1 2" key="1">
    <citation type="journal article" date="2011" name="J. Bacteriol.">
        <title>Complete genome sequence of the Thermophilic Bacterium Exiguobacterium sp. AT1b.</title>
        <authorList>
            <person name="Vishnivetskaya T.A."/>
            <person name="Lucas S."/>
            <person name="Copeland A."/>
            <person name="Lapidus A."/>
            <person name="Glavina Del Rio T."/>
            <person name="Dalin E."/>
            <person name="Tice H."/>
            <person name="Bruce D.C."/>
            <person name="Goodwin L.A."/>
            <person name="Pitluck S."/>
            <person name="Saunders E."/>
            <person name="Brettin T."/>
            <person name="Detter C."/>
            <person name="Han C."/>
            <person name="Larimer F."/>
            <person name="Land M.L."/>
            <person name="Hauser L.J."/>
            <person name="Kyrpides N.C."/>
            <person name="Ovchinnikova G."/>
            <person name="Kathariou S."/>
            <person name="Ramaley R.F."/>
            <person name="Rodrigues D.F."/>
            <person name="Hendrix C."/>
            <person name="Richardson P."/>
            <person name="Tiedje J.M."/>
        </authorList>
    </citation>
    <scope>NUCLEOTIDE SEQUENCE [LARGE SCALE GENOMIC DNA]</scope>
    <source>
        <strain evidence="2">ATCC BAA-1283 / AT1b</strain>
    </source>
</reference>
<dbReference type="PANTHER" id="PTHR40037">
    <property type="entry name" value="PHOSPHOESTERASE YJCG-RELATED"/>
    <property type="match status" value="1"/>
</dbReference>
<dbReference type="PANTHER" id="PTHR40037:SF1">
    <property type="entry name" value="PHOSPHOESTERASE SAOUHSC_00951-RELATED"/>
    <property type="match status" value="1"/>
</dbReference>
<organism evidence="1 2">
    <name type="scientific">Exiguobacterium sp. (strain ATCC BAA-1283 / AT1b)</name>
    <dbReference type="NCBI Taxonomy" id="360911"/>
    <lineage>
        <taxon>Bacteria</taxon>
        <taxon>Bacillati</taxon>
        <taxon>Bacillota</taxon>
        <taxon>Bacilli</taxon>
        <taxon>Bacillales</taxon>
        <taxon>Bacillales Family XII. Incertae Sedis</taxon>
        <taxon>Exiguobacterium</taxon>
    </lineage>
</organism>
<dbReference type="InterPro" id="IPR050580">
    <property type="entry name" value="2H_phosphoesterase_YjcG-like"/>
</dbReference>
<dbReference type="HOGENOM" id="CLU_1501486_0_0_9"/>